<dbReference type="GeneID" id="91104579"/>
<gene>
    <name evidence="2" type="ORF">V865_005778</name>
</gene>
<dbReference type="SUPFAM" id="SSF81383">
    <property type="entry name" value="F-box domain"/>
    <property type="match status" value="1"/>
</dbReference>
<dbReference type="InterPro" id="IPR036047">
    <property type="entry name" value="F-box-like_dom_sf"/>
</dbReference>
<evidence type="ECO:0000313" key="2">
    <source>
        <dbReference type="EMBL" id="WWD07677.1"/>
    </source>
</evidence>
<feature type="region of interest" description="Disordered" evidence="1">
    <location>
        <begin position="334"/>
        <end position="365"/>
    </location>
</feature>
<protein>
    <recommendedName>
        <fullName evidence="4">F-box domain-containing protein</fullName>
    </recommendedName>
</protein>
<dbReference type="KEGG" id="ker:91104579"/>
<keyword evidence="3" id="KW-1185">Reference proteome</keyword>
<evidence type="ECO:0008006" key="4">
    <source>
        <dbReference type="Google" id="ProtNLM"/>
    </source>
</evidence>
<dbReference type="AlphaFoldDB" id="A0AAX4KMT3"/>
<feature type="compositionally biased region" description="Basic and acidic residues" evidence="1">
    <location>
        <begin position="334"/>
        <end position="352"/>
    </location>
</feature>
<evidence type="ECO:0000313" key="3">
    <source>
        <dbReference type="Proteomes" id="UP001358614"/>
    </source>
</evidence>
<dbReference type="EMBL" id="CP144089">
    <property type="protein sequence ID" value="WWD07677.1"/>
    <property type="molecule type" value="Genomic_DNA"/>
</dbReference>
<accession>A0AAX4KMT3</accession>
<proteinExistence type="predicted"/>
<evidence type="ECO:0000256" key="1">
    <source>
        <dbReference type="SAM" id="MobiDB-lite"/>
    </source>
</evidence>
<name>A0AAX4KMT3_9TREE</name>
<organism evidence="2 3">
    <name type="scientific">Kwoniella europaea PYCC6329</name>
    <dbReference type="NCBI Taxonomy" id="1423913"/>
    <lineage>
        <taxon>Eukaryota</taxon>
        <taxon>Fungi</taxon>
        <taxon>Dikarya</taxon>
        <taxon>Basidiomycota</taxon>
        <taxon>Agaricomycotina</taxon>
        <taxon>Tremellomycetes</taxon>
        <taxon>Tremellales</taxon>
        <taxon>Cryptococcaceae</taxon>
        <taxon>Kwoniella</taxon>
    </lineage>
</organism>
<dbReference type="RefSeq" id="XP_066085644.1">
    <property type="nucleotide sequence ID" value="XM_066229547.1"/>
</dbReference>
<sequence length="412" mass="46954">MSPRKNTKSKAKAIKTAVDPASTPALTTTIHNLTQPIPFSDQVLQRILSYIPTGYQGTLATCALVNKQFNRIATPLLWEWLDLTSATTTTEDVTEDTHETNPFDTSHWKKGNLEMVKVISIDAHDRHWCSAIGQFDLPNLETLRLTINRSYSGAGRIHSIASSPPPSQTLPSSSSHSQCPLIQDLKPKTIVYRETPSSAFYLDPNIFYPSIWSEVGSLIFLVPPVGANKHFVRNKDLNKLLPRLQKLIWIFDPSQVELKSRYNTGNYDHGDIDFLSSLLLKNPKVRFEVVNCGCTALRFPKKYRGSMEDAKDSYQEDFIKHYWNELEQAAYRDKQSKAKNKKDVPATTKTDDKDNDGDDDDGDSTSFDFYSIEEFVEKEEWYRWFGSGELIRWKTVNDEIDGKKRSKSRGKK</sequence>
<reference evidence="2 3" key="1">
    <citation type="submission" date="2024-01" db="EMBL/GenBank/DDBJ databases">
        <title>Comparative genomics of Cryptococcus and Kwoniella reveals pathogenesis evolution and contrasting modes of karyotype evolution via chromosome fusion or intercentromeric recombination.</title>
        <authorList>
            <person name="Coelho M.A."/>
            <person name="David-Palma M."/>
            <person name="Shea T."/>
            <person name="Bowers K."/>
            <person name="McGinley-Smith S."/>
            <person name="Mohammad A.W."/>
            <person name="Gnirke A."/>
            <person name="Yurkov A.M."/>
            <person name="Nowrousian M."/>
            <person name="Sun S."/>
            <person name="Cuomo C.A."/>
            <person name="Heitman J."/>
        </authorList>
    </citation>
    <scope>NUCLEOTIDE SEQUENCE [LARGE SCALE GENOMIC DNA]</scope>
    <source>
        <strain evidence="2 3">PYCC6329</strain>
    </source>
</reference>
<feature type="compositionally biased region" description="Acidic residues" evidence="1">
    <location>
        <begin position="353"/>
        <end position="363"/>
    </location>
</feature>
<dbReference type="Proteomes" id="UP001358614">
    <property type="component" value="Chromosome 1"/>
</dbReference>